<dbReference type="InterPro" id="IPR016186">
    <property type="entry name" value="C-type_lectin-like/link_sf"/>
</dbReference>
<evidence type="ECO:0000313" key="2">
    <source>
        <dbReference type="Proteomes" id="UP000735302"/>
    </source>
</evidence>
<sequence>MASESVLRSARIILSRPRYTDWGYKPKLKSKELCTVVHSKSALSSRWYGMECDKYQAFMCEKPLALPCYSGWIKSPSGEICVKKFGVLDQPSSWLHARNNCWGYGGDLVTIHDGTLC</sequence>
<comment type="caution">
    <text evidence="1">The sequence shown here is derived from an EMBL/GenBank/DDBJ whole genome shotgun (WGS) entry which is preliminary data.</text>
</comment>
<protein>
    <recommendedName>
        <fullName evidence="3">C-type lectin domain-containing protein</fullName>
    </recommendedName>
</protein>
<name>A0AAV3ZY97_9GAST</name>
<dbReference type="InterPro" id="IPR016187">
    <property type="entry name" value="CTDL_fold"/>
</dbReference>
<dbReference type="SUPFAM" id="SSF56436">
    <property type="entry name" value="C-type lectin-like"/>
    <property type="match status" value="2"/>
</dbReference>
<dbReference type="EMBL" id="BLXT01003014">
    <property type="protein sequence ID" value="GFN99656.1"/>
    <property type="molecule type" value="Genomic_DNA"/>
</dbReference>
<proteinExistence type="predicted"/>
<evidence type="ECO:0000313" key="1">
    <source>
        <dbReference type="EMBL" id="GFN99656.1"/>
    </source>
</evidence>
<dbReference type="Gene3D" id="3.10.100.10">
    <property type="entry name" value="Mannose-Binding Protein A, subunit A"/>
    <property type="match status" value="1"/>
</dbReference>
<evidence type="ECO:0008006" key="3">
    <source>
        <dbReference type="Google" id="ProtNLM"/>
    </source>
</evidence>
<dbReference type="AlphaFoldDB" id="A0AAV3ZY97"/>
<gene>
    <name evidence="1" type="ORF">PoB_002616200</name>
</gene>
<reference evidence="1 2" key="1">
    <citation type="journal article" date="2021" name="Elife">
        <title>Chloroplast acquisition without the gene transfer in kleptoplastic sea slugs, Plakobranchus ocellatus.</title>
        <authorList>
            <person name="Maeda T."/>
            <person name="Takahashi S."/>
            <person name="Yoshida T."/>
            <person name="Shimamura S."/>
            <person name="Takaki Y."/>
            <person name="Nagai Y."/>
            <person name="Toyoda A."/>
            <person name="Suzuki Y."/>
            <person name="Arimoto A."/>
            <person name="Ishii H."/>
            <person name="Satoh N."/>
            <person name="Nishiyama T."/>
            <person name="Hasebe M."/>
            <person name="Maruyama T."/>
            <person name="Minagawa J."/>
            <person name="Obokata J."/>
            <person name="Shigenobu S."/>
        </authorList>
    </citation>
    <scope>NUCLEOTIDE SEQUENCE [LARGE SCALE GENOMIC DNA]</scope>
</reference>
<keyword evidence="2" id="KW-1185">Reference proteome</keyword>
<organism evidence="1 2">
    <name type="scientific">Plakobranchus ocellatus</name>
    <dbReference type="NCBI Taxonomy" id="259542"/>
    <lineage>
        <taxon>Eukaryota</taxon>
        <taxon>Metazoa</taxon>
        <taxon>Spiralia</taxon>
        <taxon>Lophotrochozoa</taxon>
        <taxon>Mollusca</taxon>
        <taxon>Gastropoda</taxon>
        <taxon>Heterobranchia</taxon>
        <taxon>Euthyneura</taxon>
        <taxon>Panpulmonata</taxon>
        <taxon>Sacoglossa</taxon>
        <taxon>Placobranchoidea</taxon>
        <taxon>Plakobranchidae</taxon>
        <taxon>Plakobranchus</taxon>
    </lineage>
</organism>
<accession>A0AAV3ZY97</accession>
<dbReference type="Proteomes" id="UP000735302">
    <property type="component" value="Unassembled WGS sequence"/>
</dbReference>